<feature type="compositionally biased region" description="Pro residues" evidence="4">
    <location>
        <begin position="2549"/>
        <end position="2576"/>
    </location>
</feature>
<name>A0A0L0DPP5_THETB</name>
<dbReference type="PROSITE" id="PS51820">
    <property type="entry name" value="PA14"/>
    <property type="match status" value="1"/>
</dbReference>
<keyword evidence="2" id="KW-0677">Repeat</keyword>
<dbReference type="GO" id="GO:0016020">
    <property type="term" value="C:membrane"/>
    <property type="evidence" value="ECO:0007669"/>
    <property type="project" value="InterPro"/>
</dbReference>
<feature type="region of interest" description="Disordered" evidence="4">
    <location>
        <begin position="2826"/>
        <end position="2864"/>
    </location>
</feature>
<feature type="chain" id="PRO_5005537722" description="PA14 domain-containing protein" evidence="5">
    <location>
        <begin position="19"/>
        <end position="3703"/>
    </location>
</feature>
<evidence type="ECO:0000256" key="5">
    <source>
        <dbReference type="SAM" id="SignalP"/>
    </source>
</evidence>
<keyword evidence="8" id="KW-1185">Reference proteome</keyword>
<feature type="domain" description="PA14" evidence="6">
    <location>
        <begin position="471"/>
        <end position="643"/>
    </location>
</feature>
<dbReference type="OrthoDB" id="418484at2759"/>
<evidence type="ECO:0000313" key="7">
    <source>
        <dbReference type="EMBL" id="KNC53996.1"/>
    </source>
</evidence>
<dbReference type="RefSeq" id="XP_013754197.1">
    <property type="nucleotide sequence ID" value="XM_013898743.1"/>
</dbReference>
<feature type="region of interest" description="Disordered" evidence="4">
    <location>
        <begin position="2256"/>
        <end position="2294"/>
    </location>
</feature>
<feature type="region of interest" description="Disordered" evidence="4">
    <location>
        <begin position="3684"/>
        <end position="3703"/>
    </location>
</feature>
<dbReference type="InterPro" id="IPR003644">
    <property type="entry name" value="Calx_beta"/>
</dbReference>
<evidence type="ECO:0000256" key="3">
    <source>
        <dbReference type="ARBA" id="ARBA00022837"/>
    </source>
</evidence>
<dbReference type="InterPro" id="IPR038081">
    <property type="entry name" value="CalX-like_sf"/>
</dbReference>
<evidence type="ECO:0000259" key="6">
    <source>
        <dbReference type="PROSITE" id="PS51820"/>
    </source>
</evidence>
<evidence type="ECO:0000256" key="1">
    <source>
        <dbReference type="ARBA" id="ARBA00022729"/>
    </source>
</evidence>
<gene>
    <name evidence="7" type="ORF">AMSG_09648</name>
</gene>
<dbReference type="PANTHER" id="PTHR48125:SF10">
    <property type="entry name" value="OS12G0136300 PROTEIN"/>
    <property type="match status" value="1"/>
</dbReference>
<dbReference type="GeneID" id="25568067"/>
<dbReference type="Proteomes" id="UP000054408">
    <property type="component" value="Unassembled WGS sequence"/>
</dbReference>
<evidence type="ECO:0000313" key="8">
    <source>
        <dbReference type="Proteomes" id="UP000054408"/>
    </source>
</evidence>
<accession>A0A0L0DPP5</accession>
<evidence type="ECO:0000256" key="4">
    <source>
        <dbReference type="SAM" id="MobiDB-lite"/>
    </source>
</evidence>
<dbReference type="Gene3D" id="2.60.40.2030">
    <property type="match status" value="10"/>
</dbReference>
<proteinExistence type="predicted"/>
<keyword evidence="1 5" id="KW-0732">Signal</keyword>
<feature type="compositionally biased region" description="Pro residues" evidence="4">
    <location>
        <begin position="2264"/>
        <end position="2291"/>
    </location>
</feature>
<evidence type="ECO:0000256" key="2">
    <source>
        <dbReference type="ARBA" id="ARBA00022737"/>
    </source>
</evidence>
<keyword evidence="3" id="KW-0106">Calcium</keyword>
<protein>
    <recommendedName>
        <fullName evidence="6">PA14 domain-containing protein</fullName>
    </recommendedName>
</protein>
<dbReference type="GO" id="GO:0007154">
    <property type="term" value="P:cell communication"/>
    <property type="evidence" value="ECO:0007669"/>
    <property type="project" value="InterPro"/>
</dbReference>
<dbReference type="SUPFAM" id="SSF141072">
    <property type="entry name" value="CalX-like"/>
    <property type="match status" value="11"/>
</dbReference>
<reference evidence="7 8" key="1">
    <citation type="submission" date="2010-05" db="EMBL/GenBank/DDBJ databases">
        <title>The Genome Sequence of Thecamonas trahens ATCC 50062.</title>
        <authorList>
            <consortium name="The Broad Institute Genome Sequencing Platform"/>
            <person name="Russ C."/>
            <person name="Cuomo C."/>
            <person name="Shea T."/>
            <person name="Young S.K."/>
            <person name="Zeng Q."/>
            <person name="Koehrsen M."/>
            <person name="Haas B."/>
            <person name="Borodovsky M."/>
            <person name="Guigo R."/>
            <person name="Alvarado L."/>
            <person name="Berlin A."/>
            <person name="Bochicchio J."/>
            <person name="Borenstein D."/>
            <person name="Chapman S."/>
            <person name="Chen Z."/>
            <person name="Freedman E."/>
            <person name="Gellesch M."/>
            <person name="Goldberg J."/>
            <person name="Griggs A."/>
            <person name="Gujja S."/>
            <person name="Heilman E."/>
            <person name="Heiman D."/>
            <person name="Hepburn T."/>
            <person name="Howarth C."/>
            <person name="Jen D."/>
            <person name="Larson L."/>
            <person name="Mehta T."/>
            <person name="Park D."/>
            <person name="Pearson M."/>
            <person name="Roberts A."/>
            <person name="Saif S."/>
            <person name="Shenoy N."/>
            <person name="Sisk P."/>
            <person name="Stolte C."/>
            <person name="Sykes S."/>
            <person name="Thomson T."/>
            <person name="Walk T."/>
            <person name="White J."/>
            <person name="Yandava C."/>
            <person name="Burger G."/>
            <person name="Gray M.W."/>
            <person name="Holland P.W.H."/>
            <person name="King N."/>
            <person name="Lang F.B.F."/>
            <person name="Roger A.J."/>
            <person name="Ruiz-Trillo I."/>
            <person name="Lander E."/>
            <person name="Nusbaum C."/>
        </authorList>
    </citation>
    <scope>NUCLEOTIDE SEQUENCE [LARGE SCALE GENOMIC DNA]</scope>
    <source>
        <strain evidence="7 8">ATCC 50062</strain>
    </source>
</reference>
<feature type="region of interest" description="Disordered" evidence="4">
    <location>
        <begin position="2541"/>
        <end position="2579"/>
    </location>
</feature>
<feature type="compositionally biased region" description="Pro residues" evidence="4">
    <location>
        <begin position="2834"/>
        <end position="2861"/>
    </location>
</feature>
<feature type="compositionally biased region" description="Pro residues" evidence="4">
    <location>
        <begin position="3404"/>
        <end position="3431"/>
    </location>
</feature>
<dbReference type="Pfam" id="PF03160">
    <property type="entry name" value="Calx-beta"/>
    <property type="match status" value="2"/>
</dbReference>
<feature type="region of interest" description="Disordered" evidence="4">
    <location>
        <begin position="3111"/>
        <end position="3149"/>
    </location>
</feature>
<feature type="compositionally biased region" description="Pro residues" evidence="4">
    <location>
        <begin position="3119"/>
        <end position="3146"/>
    </location>
</feature>
<feature type="region of interest" description="Disordered" evidence="4">
    <location>
        <begin position="1971"/>
        <end position="2009"/>
    </location>
</feature>
<feature type="signal peptide" evidence="5">
    <location>
        <begin position="1"/>
        <end position="18"/>
    </location>
</feature>
<dbReference type="EMBL" id="GL349484">
    <property type="protein sequence ID" value="KNC53996.1"/>
    <property type="molecule type" value="Genomic_DNA"/>
</dbReference>
<sequence length="3703" mass="375549">MAGIILAIMVVLATTVKGDGAYDTCAVASISGRLWSRQWLFAASSYTQADATDVSMWAIFDTVLGGRLVETRFEGLAGFVYELGATKLGIPSKTPSYKSALTSEGHTISPEIPLYLKYPTHVELGNTLPEVIFDGVVYVSVGCGEYSAECQTLVEGQIEPRFRFETDAGGGRYRIVCDTSGDGIFNIVDGSDTVLSGDTVDGVNEVPWDGKDASGVQVADGNYICEVWVLLAEVHFPLVDVETVYPGMRMYSYFNGVAKPQVMYWSDEDVNPAINMPNGEPGATTSGCCGVNSTYDTNAVPNVNARAWGNFVAGSKGDQAIINTFSFVERSVSLPISISVGATEACPEPTVRVLDKTIVEGDSGSTDVVIDLVLTSAISSGIAISYTTTDGTANGGLDYVPNSGVINMTPGSYCYSVTVVLTGDTDLENDEIFYFDISQMSGPPVTIAKPRGVITILNDDDSCPVVSTPPLEWPGLLMEVFDCVDGESIASLTSSSSYIDRKPGCIDSQVTTLSAAPAMGACKQTLHASVDYGFSLSGWLRVGATNTYTFYVAADFAIELWVGANEASLARVAYNEAPNAGPTAYTETASQASTPMALSLGDLVYIRVLYKEGDEDYPADDFFSVAWSGSGFGDTTEVIASGGSYGETLFHNATKAVALEDASSCCTSRIVETTVESVRLDSDPCSGALSANITSTIPLTPQPASVSIGFAPDAPREFEYVQDDLFSDIGAASTSGQVFAGRVRQPRTVKVRISSGARNAFERSNDGLVVPNFRVLGMSTWTTGLIFDGVDVPPGATITNAYIAMEGDNDNGQDTGTGVNIPIYAFAADTAGAMPTNNYGITSLAPTGAVVTWTDVPAFITGVDYVSPDISPVVQELVSRPGWRSGNDMLIVFGLSTGTANLRVIASFENPTSAPLLVIEYHTGFGSADTYTGAVYLADASDTSVTNAQQLSGGFRMSFVLAQAASYTVTLQHALVANNLDAVGERVSSLLKINGGYVGNFVGSEGVSVLEELTSSGTSAPSTSSFVIALPSGANTIEFGAYLSSRSSSDDYAVALFDQFGLSTDSYVTQCGAYDLSYNYEWWAPSCSGTGPCSSTSSVSGICDTSVQLFANNEKCCIWIDVAVPKEIPSVGLNVSTAAASEPGAGFVDIEIGLTLAFDAEIDIQVTLAALNGTAFAGVDFDLLSPVVNFPAGVETVPVIVRIYQDNVYEYWMESAPAETFDIQIVDTPTVSTTEPTDESGSRNVSITIVMGSPAPSPVTVDVVTSVAVGSLATGDVDFEVVTTTVTIPGGSSSAVFDAVVYGDAWYDDGETFDVTLTGVSGPATLGGTLTTVVTIGDSGPAPTLTTRVVSGADASTGSGSQSVTADVSEGDATSKDVVLELALSRPAEHPTVVDVVVYPTSTATNGTDVDVLSTEGRNRGPFTIGGLVSTYNVSAVIYGETVVEGTEVFDFGLVATYGVSGVTSTSNASVSIVGMAVAAVSTTEPTDESGSRNVSITIVMGSPAPSPVTVDVVTSVAVGSLATGDVDFEVVTTTVTIPGGSSSAVFDAVVYGDAWYDDGETFDVTLTGVSGPATLGGTLTTVVTIGDSGPAPTLTTRVVSGADASTGSGSQSVTADVSEGDATSKDVVLELALSRPAEHPTVVDVVVYPTSTATNGTDVDVLSTEGRNRGPFTIGGLVSTYNVSAVIYGETVVEGTEVFDFGLVATYGVSGVTSTSNASVSIVGMAVAAVSTTEPTDESGSRNVSITIVMGSPAPSPVTVDVVTSVAVGSLATGDVDFEVVTTTVTIPGGSSSAVFDAVVYGDAWYDDGETFDVTLTGVSGPATLGGTLTTVVTIGDSGPAPTLTTRVVSGADASTGSGSQSVTADVSEGDATSKDVVLELALSRPAEHPTVVDVVVYPTSTATNGTDVDVLSTEGRNRGPFTIGGLVSTYNVSAVIYGETVVEGTEVFDFGLVATYGVSGVTSTSNASVSIVNDDFSPPPPSPPPPPPPPSPPPPPPPSPPPPFGQVGMAVAAVSTTEPTDESGSRNVSITIVMGSPAPSPVTVDVVTSVAVGSLATGDVDFEVVTTTVTIPGGSSSAVFDAVVYGDAWYDDGETFDVTLTGVSGPATLGGTLTTVVTIGDSGPAPTLTTRVVSGADASTGSGSQSVTADVSEGDATSKDVVLELALSRPAEHPTVVDVVVYPTSTATNGTDVDVLSTEGRNRGPFTIGGLVSTYNVSAVIYGETVVEGTEVFDFGLVATYGVSGVTSTSNASVSIVNDDFSPPPPSPPPPPPPPSPPPPPPPSPPPPFGQVGMAVAAVSTTEPTDESGSRNVSITIVMGSPAPSPVTVDVVTSVAVGSLATGDVDFEVVTTTVTIPGGSSSAVFDAVVYGDAWYDDGETFDVTLTGVSGPATLGGTLTTVVTIGDSGPAPTLTTRVVSGADASTGSGSQSVTADVSEGDATSKDVVLELALSRPAEHPTVVDVVVYPTSTATNGTDVDVLSTEGRNRGPFTIGGLVSTYNVSAVIYGETVVEGTEVFDFGLVATYGVSGVTSTSNASVSIVNDDFSPPPPSPPPPPPPPSPPPPPPPSPPPPFGQVGMAVAAVSTTEPTDESGSRNVSITIVMGSPAPSPVTVDVVTSVAVGSLATGDVDFEVVTTTVTIPGGSSSAVFDAVVYGDAWYDDGETFDVTLTGVSGPATLGGTLTTVVTIGDSGPAPTLTTRVVSGADASTGSGSQSVTADVSEGDATSKDVVLELALSRPAEHPTVVDVVVYPTSTATNGTDVDVLSTEGRNRGPFTIGGLVSTYNVSAVIYGETVVEGTEVFDFGLVATYGVSGVTSTSNASVSIVNDDFSPPPPSPPPPPPPPSPPPPPPPSPPPPFGQVGMAVAAVSTTEPTDESGSRNVSITIVMGSPAPSPVTVDVVTSVAVGSLATGDVDFEVVTTTVTIPGGSSSAVFDAVVYGDAWYDDGETFDVTLTGVSGPATLGGTLTTVVTIGDSGPAPTLTTRVVSGADASTGSGSQSVTADVSEGDATSKDVVLELALSRPAEHPTVVDVVVYPTSTATNGTDVDVLSTEGRNRGPFTIGGLVSTYNVSAVIYGETVVEGTEVFDFGLVATYGVSGVTSTSNASVSIVNDDFSPPPPSPPPPPPPPSPPPPPPPSPPPPFGQVGMAVAAVSTTEPTDESGSRNVSITIVMGSPAPSPVTVDVVTSVAVGSLATGDVDFEVVTTTVTIPGGSSSAVFDAVVYGDAWYDDGETFDVTLTGVSGPATLGGTLTTVVTIGDSGPAPTLTTRVVSGADASTGSGSQSVTADVSEGDATSKDVVLELALSRPAEHPTVVDVVVYPTSTATNGTDVDVLSTEGRNRGPFTIGGLVSTYNVSAVIYGETVVEGTEVFDFGLVATYGVSGVTSTSNASVSIVNDDFSPPPPSPPPPPPPPSPPPPPPPSPPPPFGQVGMAVAAVSTTEPTDESGSRNVSITIVMGSPAPSPVTVDVVTSVAVGSLATGDVDFEVVTTTVTIPGGSSSAVFDAVVYGDAWYDDGETFDVTLTGVSGPATLGGTLTTVVTIGDSGPAPTLTTRVVSGADASTGSGSQSVTADVSEGDATSKDVVLELALSRPAEHPTVVDVVVYPTSTATNGTDVDVLSTEGRNRGPFTIGGLVSTYNVSAVIYGETVVEGTEVFDFGLVATYGVSGVTSTSNASVSIVNDDFSPPPPSPSLPLRLRT</sequence>
<organism evidence="7 8">
    <name type="scientific">Thecamonas trahens ATCC 50062</name>
    <dbReference type="NCBI Taxonomy" id="461836"/>
    <lineage>
        <taxon>Eukaryota</taxon>
        <taxon>Apusozoa</taxon>
        <taxon>Apusomonadida</taxon>
        <taxon>Apusomonadidae</taxon>
        <taxon>Thecamonas</taxon>
    </lineage>
</organism>
<feature type="compositionally biased region" description="Pro residues" evidence="4">
    <location>
        <begin position="1979"/>
        <end position="2006"/>
    </location>
</feature>
<dbReference type="InterPro" id="IPR037524">
    <property type="entry name" value="PA14/GLEYA"/>
</dbReference>
<feature type="region of interest" description="Disordered" evidence="4">
    <location>
        <begin position="3396"/>
        <end position="3434"/>
    </location>
</feature>
<dbReference type="PANTHER" id="PTHR48125">
    <property type="entry name" value="LP07818P1"/>
    <property type="match status" value="1"/>
</dbReference>
<dbReference type="STRING" id="461836.A0A0L0DPP5"/>